<dbReference type="PROSITE" id="PS50005">
    <property type="entry name" value="TPR"/>
    <property type="match status" value="1"/>
</dbReference>
<accession>A0ABZ2L887</accession>
<keyword evidence="4" id="KW-1185">Reference proteome</keyword>
<evidence type="ECO:0008006" key="5">
    <source>
        <dbReference type="Google" id="ProtNLM"/>
    </source>
</evidence>
<feature type="chain" id="PRO_5046291521" description="Tetratricopeptide repeat protein" evidence="2">
    <location>
        <begin position="21"/>
        <end position="198"/>
    </location>
</feature>
<dbReference type="PROSITE" id="PS51257">
    <property type="entry name" value="PROKAR_LIPOPROTEIN"/>
    <property type="match status" value="1"/>
</dbReference>
<dbReference type="SUPFAM" id="SSF48452">
    <property type="entry name" value="TPR-like"/>
    <property type="match status" value="1"/>
</dbReference>
<reference evidence="3" key="1">
    <citation type="submission" date="2021-12" db="EMBL/GenBank/DDBJ databases">
        <title>Discovery of the Pendulisporaceae a myxobacterial family with distinct sporulation behavior and unique specialized metabolism.</title>
        <authorList>
            <person name="Garcia R."/>
            <person name="Popoff A."/>
            <person name="Bader C.D."/>
            <person name="Loehr J."/>
            <person name="Walesch S."/>
            <person name="Walt C."/>
            <person name="Boldt J."/>
            <person name="Bunk B."/>
            <person name="Haeckl F.J.F.P.J."/>
            <person name="Gunesch A.P."/>
            <person name="Birkelbach J."/>
            <person name="Nuebel U."/>
            <person name="Pietschmann T."/>
            <person name="Bach T."/>
            <person name="Mueller R."/>
        </authorList>
    </citation>
    <scope>NUCLEOTIDE SEQUENCE</scope>
    <source>
        <strain evidence="3">MSr11367</strain>
    </source>
</reference>
<dbReference type="InterPro" id="IPR019734">
    <property type="entry name" value="TPR_rpt"/>
</dbReference>
<keyword evidence="2" id="KW-0732">Signal</keyword>
<dbReference type="Gene3D" id="1.25.40.10">
    <property type="entry name" value="Tetratricopeptide repeat domain"/>
    <property type="match status" value="1"/>
</dbReference>
<evidence type="ECO:0000256" key="1">
    <source>
        <dbReference type="PROSITE-ProRule" id="PRU00339"/>
    </source>
</evidence>
<feature type="repeat" description="TPR" evidence="1">
    <location>
        <begin position="39"/>
        <end position="72"/>
    </location>
</feature>
<dbReference type="RefSeq" id="WP_394836807.1">
    <property type="nucleotide sequence ID" value="NZ_CP089929.1"/>
</dbReference>
<sequence length="198" mass="21935">MTMRRFLVAVLLLAGSVGCASTGGAGRHTADKPPEDRDPQLLFERGKAYADLGDLVRAEQYFGAALTAHADERKVLPELLRVCVASRHYRLASEYAQVALARRPKDAHLRFVVGALYVSIGEIGRAREHLEQSARDMPEDAEVQFAVGTFFRDELTDQIGADPFFREYLRLAPRGPHADEARTSLMQKVAMPTPEAVQ</sequence>
<dbReference type="EMBL" id="CP089983">
    <property type="protein sequence ID" value="WXB07147.1"/>
    <property type="molecule type" value="Genomic_DNA"/>
</dbReference>
<protein>
    <recommendedName>
        <fullName evidence="5">Tetratricopeptide repeat protein</fullName>
    </recommendedName>
</protein>
<name>A0ABZ2L887_9BACT</name>
<proteinExistence type="predicted"/>
<organism evidence="3 4">
    <name type="scientific">Pendulispora rubella</name>
    <dbReference type="NCBI Taxonomy" id="2741070"/>
    <lineage>
        <taxon>Bacteria</taxon>
        <taxon>Pseudomonadati</taxon>
        <taxon>Myxococcota</taxon>
        <taxon>Myxococcia</taxon>
        <taxon>Myxococcales</taxon>
        <taxon>Sorangiineae</taxon>
        <taxon>Pendulisporaceae</taxon>
        <taxon>Pendulispora</taxon>
    </lineage>
</organism>
<dbReference type="Proteomes" id="UP001374803">
    <property type="component" value="Chromosome"/>
</dbReference>
<evidence type="ECO:0000313" key="3">
    <source>
        <dbReference type="EMBL" id="WXB07147.1"/>
    </source>
</evidence>
<gene>
    <name evidence="3" type="ORF">LVJ94_07850</name>
</gene>
<evidence type="ECO:0000313" key="4">
    <source>
        <dbReference type="Proteomes" id="UP001374803"/>
    </source>
</evidence>
<dbReference type="InterPro" id="IPR011990">
    <property type="entry name" value="TPR-like_helical_dom_sf"/>
</dbReference>
<evidence type="ECO:0000256" key="2">
    <source>
        <dbReference type="SAM" id="SignalP"/>
    </source>
</evidence>
<feature type="signal peptide" evidence="2">
    <location>
        <begin position="1"/>
        <end position="20"/>
    </location>
</feature>
<keyword evidence="1" id="KW-0802">TPR repeat</keyword>